<accession>A0A6J5UJJ7</accession>
<dbReference type="AlphaFoldDB" id="A0A6J5UJJ7"/>
<name>A0A6J5UJJ7_PRUAR</name>
<proteinExistence type="predicted"/>
<organism evidence="1 2">
    <name type="scientific">Prunus armeniaca</name>
    <name type="common">Apricot</name>
    <name type="synonym">Armeniaca vulgaris</name>
    <dbReference type="NCBI Taxonomy" id="36596"/>
    <lineage>
        <taxon>Eukaryota</taxon>
        <taxon>Viridiplantae</taxon>
        <taxon>Streptophyta</taxon>
        <taxon>Embryophyta</taxon>
        <taxon>Tracheophyta</taxon>
        <taxon>Spermatophyta</taxon>
        <taxon>Magnoliopsida</taxon>
        <taxon>eudicotyledons</taxon>
        <taxon>Gunneridae</taxon>
        <taxon>Pentapetalae</taxon>
        <taxon>rosids</taxon>
        <taxon>fabids</taxon>
        <taxon>Rosales</taxon>
        <taxon>Rosaceae</taxon>
        <taxon>Amygdaloideae</taxon>
        <taxon>Amygdaleae</taxon>
        <taxon>Prunus</taxon>
    </lineage>
</organism>
<dbReference type="EMBL" id="CAEKDK010000004">
    <property type="protein sequence ID" value="CAB4276720.1"/>
    <property type="molecule type" value="Genomic_DNA"/>
</dbReference>
<reference evidence="1 2" key="1">
    <citation type="submission" date="2020-05" db="EMBL/GenBank/DDBJ databases">
        <authorList>
            <person name="Campoy J."/>
            <person name="Schneeberger K."/>
            <person name="Spophaly S."/>
        </authorList>
    </citation>
    <scope>NUCLEOTIDE SEQUENCE [LARGE SCALE GENOMIC DNA]</scope>
    <source>
        <strain evidence="1">PruArmRojPasFocal</strain>
    </source>
</reference>
<protein>
    <submittedName>
        <fullName evidence="1">Uncharacterized protein</fullName>
    </submittedName>
</protein>
<evidence type="ECO:0000313" key="2">
    <source>
        <dbReference type="Proteomes" id="UP000507222"/>
    </source>
</evidence>
<gene>
    <name evidence="1" type="ORF">CURHAP_LOCUS25950</name>
</gene>
<evidence type="ECO:0000313" key="1">
    <source>
        <dbReference type="EMBL" id="CAB4276720.1"/>
    </source>
</evidence>
<dbReference type="Proteomes" id="UP000507222">
    <property type="component" value="Unassembled WGS sequence"/>
</dbReference>
<sequence>MIRHRDIAIKIGYGVEESTKNGLIQAIIELQYGSVNQGSTWRKTDLLLHEIVKIRSAWRKFIRGRSVPSYQLALLQTNPFHEFWCTRVDTWFPESAKFFHAIVYNDYPFVQCMIDLEEYSLLGMLKRIWSI</sequence>